<dbReference type="SUPFAM" id="SSF52172">
    <property type="entry name" value="CheY-like"/>
    <property type="match status" value="1"/>
</dbReference>
<dbReference type="InterPro" id="IPR016032">
    <property type="entry name" value="Sig_transdc_resp-reg_C-effctor"/>
</dbReference>
<evidence type="ECO:0000313" key="4">
    <source>
        <dbReference type="Proteomes" id="UP001291999"/>
    </source>
</evidence>
<dbReference type="Pfam" id="PF00196">
    <property type="entry name" value="GerE"/>
    <property type="match status" value="1"/>
</dbReference>
<reference evidence="3 4" key="1">
    <citation type="submission" date="2023-11" db="EMBL/GenBank/DDBJ databases">
        <title>Novel species in genus Nocardioides.</title>
        <authorList>
            <person name="Zhou H."/>
        </authorList>
    </citation>
    <scope>NUCLEOTIDE SEQUENCE [LARGE SCALE GENOMIC DNA]</scope>
    <source>
        <strain evidence="3 4">S-58</strain>
    </source>
</reference>
<proteinExistence type="predicted"/>
<dbReference type="Gene3D" id="3.40.50.2300">
    <property type="match status" value="1"/>
</dbReference>
<comment type="caution">
    <text evidence="3">The sequence shown here is derived from an EMBL/GenBank/DDBJ whole genome shotgun (WGS) entry which is preliminary data.</text>
</comment>
<evidence type="ECO:0000313" key="3">
    <source>
        <dbReference type="EMBL" id="MDZ5663349.1"/>
    </source>
</evidence>
<dbReference type="SUPFAM" id="SSF46894">
    <property type="entry name" value="C-terminal effector domain of the bipartite response regulators"/>
    <property type="match status" value="1"/>
</dbReference>
<accession>A0ABU5KET3</accession>
<gene>
    <name evidence="3" type="ORF">SFC79_16365</name>
</gene>
<sequence>MERHPAPATRHIKVAVVDESELVVHGIRAMLEPHSALVTVVPHRSEEPSPLCDLTLYEPSAHGRSMGTRAMPQRFPTRMVAYGWDCSPEAVSTEMSRGAAGFVSKWLPARRLIWNLLQIADGRVVVDAWTGQPEASRPAAQKWPLTQRETEVLSMIAAGRANKEIAEETNLSINSVKSYIRGAYSKIEVTSRSQAVLWAIQHGLLMSDGADAARSAAPARPVAHARS</sequence>
<keyword evidence="1" id="KW-0238">DNA-binding</keyword>
<dbReference type="PANTHER" id="PTHR43214">
    <property type="entry name" value="TWO-COMPONENT RESPONSE REGULATOR"/>
    <property type="match status" value="1"/>
</dbReference>
<dbReference type="PROSITE" id="PS50043">
    <property type="entry name" value="HTH_LUXR_2"/>
    <property type="match status" value="1"/>
</dbReference>
<dbReference type="InterPro" id="IPR011006">
    <property type="entry name" value="CheY-like_superfamily"/>
</dbReference>
<protein>
    <submittedName>
        <fullName evidence="3">Response regulator transcription factor</fullName>
    </submittedName>
</protein>
<dbReference type="InterPro" id="IPR000792">
    <property type="entry name" value="Tscrpt_reg_LuxR_C"/>
</dbReference>
<evidence type="ECO:0000256" key="1">
    <source>
        <dbReference type="ARBA" id="ARBA00023125"/>
    </source>
</evidence>
<dbReference type="EMBL" id="JAXQPW010000006">
    <property type="protein sequence ID" value="MDZ5663349.1"/>
    <property type="molecule type" value="Genomic_DNA"/>
</dbReference>
<organism evidence="3 4">
    <name type="scientific">Nocardioides renjunii</name>
    <dbReference type="NCBI Taxonomy" id="3095075"/>
    <lineage>
        <taxon>Bacteria</taxon>
        <taxon>Bacillati</taxon>
        <taxon>Actinomycetota</taxon>
        <taxon>Actinomycetes</taxon>
        <taxon>Propionibacteriales</taxon>
        <taxon>Nocardioidaceae</taxon>
        <taxon>Nocardioides</taxon>
    </lineage>
</organism>
<keyword evidence="4" id="KW-1185">Reference proteome</keyword>
<dbReference type="CDD" id="cd06170">
    <property type="entry name" value="LuxR_C_like"/>
    <property type="match status" value="1"/>
</dbReference>
<dbReference type="SMART" id="SM00421">
    <property type="entry name" value="HTH_LUXR"/>
    <property type="match status" value="1"/>
</dbReference>
<dbReference type="InterPro" id="IPR039420">
    <property type="entry name" value="WalR-like"/>
</dbReference>
<evidence type="ECO:0000259" key="2">
    <source>
        <dbReference type="PROSITE" id="PS50043"/>
    </source>
</evidence>
<feature type="domain" description="HTH luxR-type" evidence="2">
    <location>
        <begin position="138"/>
        <end position="203"/>
    </location>
</feature>
<dbReference type="PRINTS" id="PR00038">
    <property type="entry name" value="HTHLUXR"/>
</dbReference>
<name>A0ABU5KET3_9ACTN</name>
<dbReference type="RefSeq" id="WP_172269300.1">
    <property type="nucleotide sequence ID" value="NZ_JAXQPW010000006.1"/>
</dbReference>
<dbReference type="Proteomes" id="UP001291999">
    <property type="component" value="Unassembled WGS sequence"/>
</dbReference>